<dbReference type="Proteomes" id="UP000007590">
    <property type="component" value="Chromosome"/>
</dbReference>
<dbReference type="PANTHER" id="PTHR36452">
    <property type="entry name" value="CHROMOSOME 12, WHOLE GENOME SHOTGUN SEQUENCE"/>
    <property type="match status" value="1"/>
</dbReference>
<dbReference type="PIRSF" id="PIRSF028451">
    <property type="entry name" value="UCP028451"/>
    <property type="match status" value="1"/>
</dbReference>
<dbReference type="InterPro" id="IPR015996">
    <property type="entry name" value="UCP028451"/>
</dbReference>
<dbReference type="STRING" id="929556.Solca_3352"/>
<dbReference type="EMBL" id="CP003349">
    <property type="protein sequence ID" value="AFD08359.1"/>
    <property type="molecule type" value="Genomic_DNA"/>
</dbReference>
<protein>
    <submittedName>
        <fullName evidence="1">TIGR02453 family protein</fullName>
    </submittedName>
</protein>
<dbReference type="KEGG" id="scn:Solca_3352"/>
<dbReference type="AlphaFoldDB" id="H8KX30"/>
<sequence>MIHPIQNADMLHQTTFDFLAELAINNNREWFMANKPRYETARKNVEELVDAIIKKLATIDPAVAGLTGKKSVMRIYRDVRFSKDKSPYKKNFGIVLGTTEKGVNGPCYYLHVEPGQCFVAGGYWMPPADHVKAIRQEIDYNTEEFKSIIGGKGFKQYFKELDVEEKLKTAPKGYPSDHPDIELLKLKSYTASTQLNAKELLDNKVVDKIVNIFSELFLLNQFLQNAISS</sequence>
<keyword evidence="2" id="KW-1185">Reference proteome</keyword>
<accession>H8KX30</accession>
<dbReference type="Pfam" id="PF09365">
    <property type="entry name" value="DUF2461"/>
    <property type="match status" value="1"/>
</dbReference>
<dbReference type="HOGENOM" id="CLU_036742_2_0_10"/>
<name>H8KX30_SOLCM</name>
<organism evidence="1 2">
    <name type="scientific">Solitalea canadensis (strain ATCC 29591 / DSM 3403 / JCM 21819 / LMG 8368 / NBRC 15130 / NCIMB 12057 / USAM 9D)</name>
    <name type="common">Flexibacter canadensis</name>
    <dbReference type="NCBI Taxonomy" id="929556"/>
    <lineage>
        <taxon>Bacteria</taxon>
        <taxon>Pseudomonadati</taxon>
        <taxon>Bacteroidota</taxon>
        <taxon>Sphingobacteriia</taxon>
        <taxon>Sphingobacteriales</taxon>
        <taxon>Sphingobacteriaceae</taxon>
        <taxon>Solitalea</taxon>
    </lineage>
</organism>
<evidence type="ECO:0000313" key="2">
    <source>
        <dbReference type="Proteomes" id="UP000007590"/>
    </source>
</evidence>
<gene>
    <name evidence="1" type="ordered locus">Solca_3352</name>
</gene>
<dbReference type="InterPro" id="IPR012808">
    <property type="entry name" value="CHP02453"/>
</dbReference>
<proteinExistence type="predicted"/>
<evidence type="ECO:0000313" key="1">
    <source>
        <dbReference type="EMBL" id="AFD08359.1"/>
    </source>
</evidence>
<dbReference type="NCBIfam" id="TIGR02453">
    <property type="entry name" value="TIGR02453 family protein"/>
    <property type="match status" value="1"/>
</dbReference>
<reference evidence="1" key="1">
    <citation type="submission" date="2012-02" db="EMBL/GenBank/DDBJ databases">
        <title>The complete genome of Solitalea canadensis DSM 3403.</title>
        <authorList>
            <consortium name="US DOE Joint Genome Institute (JGI-PGF)"/>
            <person name="Lucas S."/>
            <person name="Copeland A."/>
            <person name="Lapidus A."/>
            <person name="Glavina del Rio T."/>
            <person name="Dalin E."/>
            <person name="Tice H."/>
            <person name="Bruce D."/>
            <person name="Goodwin L."/>
            <person name="Pitluck S."/>
            <person name="Peters L."/>
            <person name="Ovchinnikova G."/>
            <person name="Lu M."/>
            <person name="Kyrpides N."/>
            <person name="Mavromatis K."/>
            <person name="Ivanova N."/>
            <person name="Brettin T."/>
            <person name="Detter J.C."/>
            <person name="Han C."/>
            <person name="Larimer F."/>
            <person name="Land M."/>
            <person name="Hauser L."/>
            <person name="Markowitz V."/>
            <person name="Cheng J.-F."/>
            <person name="Hugenholtz P."/>
            <person name="Woyke T."/>
            <person name="Wu D."/>
            <person name="Spring S."/>
            <person name="Schroeder M."/>
            <person name="Kopitz M."/>
            <person name="Brambilla E."/>
            <person name="Klenk H.-P."/>
            <person name="Eisen J.A."/>
        </authorList>
    </citation>
    <scope>NUCLEOTIDE SEQUENCE</scope>
    <source>
        <strain evidence="1">DSM 3403</strain>
    </source>
</reference>
<dbReference type="eggNOG" id="COG5587">
    <property type="taxonomic scope" value="Bacteria"/>
</dbReference>
<dbReference type="PANTHER" id="PTHR36452:SF1">
    <property type="entry name" value="DUF2461 DOMAIN-CONTAINING PROTEIN"/>
    <property type="match status" value="1"/>
</dbReference>